<comment type="function">
    <text evidence="6 8">This protein binds to the 23S rRNA, and is important in its secondary structure. It is located near the subunit interface in the base of the L7/L12 stalk, and near the tRNA binding site of the peptidyltransferase center.</text>
</comment>
<accession>A0A6G7VBJ1</accession>
<dbReference type="Pfam" id="PF00347">
    <property type="entry name" value="Ribosomal_L6"/>
    <property type="match status" value="2"/>
</dbReference>
<dbReference type="GO" id="GO:0002181">
    <property type="term" value="P:cytoplasmic translation"/>
    <property type="evidence" value="ECO:0007669"/>
    <property type="project" value="TreeGrafter"/>
</dbReference>
<evidence type="ECO:0000256" key="1">
    <source>
        <dbReference type="ARBA" id="ARBA00009356"/>
    </source>
</evidence>
<keyword evidence="3 6" id="KW-0694">RNA-binding</keyword>
<evidence type="ECO:0000313" key="11">
    <source>
        <dbReference type="Proteomes" id="UP000502699"/>
    </source>
</evidence>
<dbReference type="SUPFAM" id="SSF56053">
    <property type="entry name" value="Ribosomal protein L6"/>
    <property type="match status" value="2"/>
</dbReference>
<dbReference type="PIRSF" id="PIRSF002162">
    <property type="entry name" value="Ribosomal_L6"/>
    <property type="match status" value="1"/>
</dbReference>
<evidence type="ECO:0000313" key="10">
    <source>
        <dbReference type="EMBL" id="QIK37218.1"/>
    </source>
</evidence>
<dbReference type="HAMAP" id="MF_01365_B">
    <property type="entry name" value="Ribosomal_uL6_B"/>
    <property type="match status" value="1"/>
</dbReference>
<keyword evidence="5 6" id="KW-0687">Ribonucleoprotein</keyword>
<proteinExistence type="inferred from homology"/>
<dbReference type="PANTHER" id="PTHR11655">
    <property type="entry name" value="60S/50S RIBOSOMAL PROTEIN L6/L9"/>
    <property type="match status" value="1"/>
</dbReference>
<organism evidence="10 11">
    <name type="scientific">Caldichromatium japonicum</name>
    <dbReference type="NCBI Taxonomy" id="2699430"/>
    <lineage>
        <taxon>Bacteria</taxon>
        <taxon>Pseudomonadati</taxon>
        <taxon>Pseudomonadota</taxon>
        <taxon>Gammaproteobacteria</taxon>
        <taxon>Chromatiales</taxon>
        <taxon>Chromatiaceae</taxon>
        <taxon>Caldichromatium</taxon>
    </lineage>
</organism>
<sequence length="178" mass="19185">MSRVAKAPIQVPKGVTVEINGQDVRVKGPKGTLDWSVHPSVRVHEENGVIRVAPAEGQPSAWVMAGTTRALINNMVIGCSAGFTRKLTLVGVGYRAQAKGNVLNLSLGFSHPIDYPVPPGITIETPSQTEVLVSGPDKQRVGQVAAEIRAFRPPEPYKGKGVRYADEKIVLKETKKKK</sequence>
<dbReference type="FunFam" id="3.90.930.12:FF:000002">
    <property type="entry name" value="50S ribosomal protein L6"/>
    <property type="match status" value="1"/>
</dbReference>
<name>A0A6G7VBJ1_9GAMM</name>
<evidence type="ECO:0000256" key="3">
    <source>
        <dbReference type="ARBA" id="ARBA00022884"/>
    </source>
</evidence>
<evidence type="ECO:0000259" key="9">
    <source>
        <dbReference type="Pfam" id="PF00347"/>
    </source>
</evidence>
<dbReference type="GO" id="GO:0022625">
    <property type="term" value="C:cytosolic large ribosomal subunit"/>
    <property type="evidence" value="ECO:0007669"/>
    <property type="project" value="UniProtKB-UniRule"/>
</dbReference>
<protein>
    <recommendedName>
        <fullName evidence="6">Large ribosomal subunit protein uL6</fullName>
    </recommendedName>
</protein>
<evidence type="ECO:0000256" key="6">
    <source>
        <dbReference type="HAMAP-Rule" id="MF_01365"/>
    </source>
</evidence>
<comment type="subunit">
    <text evidence="6">Part of the 50S ribosomal subunit.</text>
</comment>
<dbReference type="InterPro" id="IPR019906">
    <property type="entry name" value="Ribosomal_uL6_bac-type"/>
</dbReference>
<feature type="domain" description="Large ribosomal subunit protein uL6 alpha-beta" evidence="9">
    <location>
        <begin position="90"/>
        <end position="164"/>
    </location>
</feature>
<dbReference type="PROSITE" id="PS00525">
    <property type="entry name" value="RIBOSOMAL_L6_1"/>
    <property type="match status" value="1"/>
</dbReference>
<dbReference type="InterPro" id="IPR036789">
    <property type="entry name" value="Ribosomal_uL6-like_a/b-dom_sf"/>
</dbReference>
<evidence type="ECO:0000256" key="4">
    <source>
        <dbReference type="ARBA" id="ARBA00022980"/>
    </source>
</evidence>
<evidence type="ECO:0000256" key="7">
    <source>
        <dbReference type="RuleBase" id="RU003869"/>
    </source>
</evidence>
<keyword evidence="2 6" id="KW-0699">rRNA-binding</keyword>
<keyword evidence="4 6" id="KW-0689">Ribosomal protein</keyword>
<dbReference type="InterPro" id="IPR020040">
    <property type="entry name" value="Ribosomal_uL6_a/b-dom"/>
</dbReference>
<feature type="domain" description="Large ribosomal subunit protein uL6 alpha-beta" evidence="9">
    <location>
        <begin position="11"/>
        <end position="80"/>
    </location>
</feature>
<evidence type="ECO:0000256" key="8">
    <source>
        <dbReference type="RuleBase" id="RU003870"/>
    </source>
</evidence>
<dbReference type="AlphaFoldDB" id="A0A6G7VBJ1"/>
<dbReference type="Proteomes" id="UP000502699">
    <property type="component" value="Chromosome"/>
</dbReference>
<evidence type="ECO:0000256" key="5">
    <source>
        <dbReference type="ARBA" id="ARBA00023274"/>
    </source>
</evidence>
<dbReference type="EMBL" id="CP048029">
    <property type="protein sequence ID" value="QIK37218.1"/>
    <property type="molecule type" value="Genomic_DNA"/>
</dbReference>
<gene>
    <name evidence="6 10" type="primary">rplF</name>
    <name evidence="10" type="ORF">GWK36_03575</name>
</gene>
<dbReference type="Gene3D" id="3.90.930.12">
    <property type="entry name" value="Ribosomal protein L6, alpha-beta domain"/>
    <property type="match status" value="2"/>
</dbReference>
<dbReference type="GO" id="GO:0019843">
    <property type="term" value="F:rRNA binding"/>
    <property type="evidence" value="ECO:0007669"/>
    <property type="project" value="UniProtKB-UniRule"/>
</dbReference>
<evidence type="ECO:0000256" key="2">
    <source>
        <dbReference type="ARBA" id="ARBA00022730"/>
    </source>
</evidence>
<keyword evidence="11" id="KW-1185">Reference proteome</keyword>
<dbReference type="GO" id="GO:0003735">
    <property type="term" value="F:structural constituent of ribosome"/>
    <property type="evidence" value="ECO:0007669"/>
    <property type="project" value="UniProtKB-UniRule"/>
</dbReference>
<dbReference type="PANTHER" id="PTHR11655:SF14">
    <property type="entry name" value="LARGE RIBOSOMAL SUBUNIT PROTEIN UL6M"/>
    <property type="match status" value="1"/>
</dbReference>
<dbReference type="RefSeq" id="WP_166269987.1">
    <property type="nucleotide sequence ID" value="NZ_CP048029.1"/>
</dbReference>
<comment type="similarity">
    <text evidence="1 6 7">Belongs to the universal ribosomal protein uL6 family.</text>
</comment>
<dbReference type="KEGG" id="cjap:GWK36_03575"/>
<dbReference type="NCBIfam" id="TIGR03654">
    <property type="entry name" value="L6_bact"/>
    <property type="match status" value="1"/>
</dbReference>
<dbReference type="FunFam" id="3.90.930.12:FF:000001">
    <property type="entry name" value="50S ribosomal protein L6"/>
    <property type="match status" value="1"/>
</dbReference>
<dbReference type="PRINTS" id="PR00059">
    <property type="entry name" value="RIBOSOMALL6"/>
</dbReference>
<dbReference type="InterPro" id="IPR000702">
    <property type="entry name" value="Ribosomal_uL6-like"/>
</dbReference>
<dbReference type="InterPro" id="IPR002358">
    <property type="entry name" value="Ribosomal_uL6_CS"/>
</dbReference>
<reference evidence="11" key="1">
    <citation type="submission" date="2020-01" db="EMBL/GenBank/DDBJ databases">
        <title>Caldichromatium gen. nov., sp. nov., a thermophilic purple sulfur bacterium member of the family Chromatiaceae isolated from Nakabusa hot spring, Japan.</title>
        <authorList>
            <person name="Saini M.K."/>
            <person name="Hanada S."/>
            <person name="Tank M."/>
        </authorList>
    </citation>
    <scope>NUCLEOTIDE SEQUENCE [LARGE SCALE GENOMIC DNA]</scope>
    <source>
        <strain evidence="11">No.7</strain>
    </source>
</reference>